<dbReference type="EMBL" id="VSRR010011139">
    <property type="protein sequence ID" value="MPC52777.1"/>
    <property type="molecule type" value="Genomic_DNA"/>
</dbReference>
<dbReference type="Proteomes" id="UP000324222">
    <property type="component" value="Unassembled WGS sequence"/>
</dbReference>
<evidence type="ECO:0000313" key="3">
    <source>
        <dbReference type="Proteomes" id="UP000324222"/>
    </source>
</evidence>
<evidence type="ECO:0000313" key="2">
    <source>
        <dbReference type="EMBL" id="MPC52777.1"/>
    </source>
</evidence>
<feature type="transmembrane region" description="Helical" evidence="1">
    <location>
        <begin position="12"/>
        <end position="37"/>
    </location>
</feature>
<organism evidence="2 3">
    <name type="scientific">Portunus trituberculatus</name>
    <name type="common">Swimming crab</name>
    <name type="synonym">Neptunus trituberculatus</name>
    <dbReference type="NCBI Taxonomy" id="210409"/>
    <lineage>
        <taxon>Eukaryota</taxon>
        <taxon>Metazoa</taxon>
        <taxon>Ecdysozoa</taxon>
        <taxon>Arthropoda</taxon>
        <taxon>Crustacea</taxon>
        <taxon>Multicrustacea</taxon>
        <taxon>Malacostraca</taxon>
        <taxon>Eumalacostraca</taxon>
        <taxon>Eucarida</taxon>
        <taxon>Decapoda</taxon>
        <taxon>Pleocyemata</taxon>
        <taxon>Brachyura</taxon>
        <taxon>Eubrachyura</taxon>
        <taxon>Portunoidea</taxon>
        <taxon>Portunidae</taxon>
        <taxon>Portuninae</taxon>
        <taxon>Portunus</taxon>
    </lineage>
</organism>
<sequence length="216" mass="23232">MPLFSSSVSLALLTYASFSFVIIVVVDIIIVLAMCALRTLSSPGRRVSLCTSRVAATQPHSPRRIAGHRLTASPHRVWPRSSSSHVPAVGVCGILHLLNSIHLILTAVPGAPHIPLLLPPPPPPPHPPPPSYMSFSSSSCTCILKTHLLSHIYSRALRHHPHLNMFPLHFHYGSALLDPYSRSSPTSSPPSSPSAPCSALASCVLRRNSVRLLVSL</sequence>
<keyword evidence="1" id="KW-0812">Transmembrane</keyword>
<keyword evidence="1" id="KW-1133">Transmembrane helix</keyword>
<keyword evidence="1" id="KW-0472">Membrane</keyword>
<evidence type="ECO:0000256" key="1">
    <source>
        <dbReference type="SAM" id="Phobius"/>
    </source>
</evidence>
<gene>
    <name evidence="2" type="ORF">E2C01_046654</name>
</gene>
<name>A0A5B7G5C9_PORTR</name>
<reference evidence="2 3" key="1">
    <citation type="submission" date="2019-05" db="EMBL/GenBank/DDBJ databases">
        <title>Another draft genome of Portunus trituberculatus and its Hox gene families provides insights of decapod evolution.</title>
        <authorList>
            <person name="Jeong J.-H."/>
            <person name="Song I."/>
            <person name="Kim S."/>
            <person name="Choi T."/>
            <person name="Kim D."/>
            <person name="Ryu S."/>
            <person name="Kim W."/>
        </authorList>
    </citation>
    <scope>NUCLEOTIDE SEQUENCE [LARGE SCALE GENOMIC DNA]</scope>
    <source>
        <tissue evidence="2">Muscle</tissue>
    </source>
</reference>
<dbReference type="AlphaFoldDB" id="A0A5B7G5C9"/>
<proteinExistence type="predicted"/>
<protein>
    <submittedName>
        <fullName evidence="2">Uncharacterized protein</fullName>
    </submittedName>
</protein>
<accession>A0A5B7G5C9</accession>
<comment type="caution">
    <text evidence="2">The sequence shown here is derived from an EMBL/GenBank/DDBJ whole genome shotgun (WGS) entry which is preliminary data.</text>
</comment>
<keyword evidence="3" id="KW-1185">Reference proteome</keyword>